<dbReference type="AlphaFoldDB" id="A0A7J9ME34"/>
<dbReference type="OrthoDB" id="999883at2759"/>
<evidence type="ECO:0000313" key="2">
    <source>
        <dbReference type="Proteomes" id="UP000593576"/>
    </source>
</evidence>
<sequence length="74" mass="8862">MRSFVKVKGVNVPVTEMGICQFCDTSYYYHNYLYKIDLKEFKNIDTEEILRFLTEGKEMWTYRTGMAIPDTFNQ</sequence>
<feature type="non-terminal residue" evidence="1">
    <location>
        <position position="74"/>
    </location>
</feature>
<keyword evidence="2" id="KW-1185">Reference proteome</keyword>
<protein>
    <submittedName>
        <fullName evidence="1">Uncharacterized protein</fullName>
    </submittedName>
</protein>
<dbReference type="EMBL" id="JABFAF010000010">
    <property type="protein sequence ID" value="MBA0869231.1"/>
    <property type="molecule type" value="Genomic_DNA"/>
</dbReference>
<reference evidence="1 2" key="1">
    <citation type="journal article" date="2019" name="Genome Biol. Evol.">
        <title>Insights into the evolution of the New World diploid cottons (Gossypium, subgenus Houzingenia) based on genome sequencing.</title>
        <authorList>
            <person name="Grover C.E."/>
            <person name="Arick M.A. 2nd"/>
            <person name="Thrash A."/>
            <person name="Conover J.L."/>
            <person name="Sanders W.S."/>
            <person name="Peterson D.G."/>
            <person name="Frelichowski J.E."/>
            <person name="Scheffler J.A."/>
            <person name="Scheffler B.E."/>
            <person name="Wendel J.F."/>
        </authorList>
    </citation>
    <scope>NUCLEOTIDE SEQUENCE [LARGE SCALE GENOMIC DNA]</scope>
    <source>
        <strain evidence="1">1</strain>
        <tissue evidence="1">Leaf</tissue>
    </source>
</reference>
<dbReference type="Proteomes" id="UP000593576">
    <property type="component" value="Unassembled WGS sequence"/>
</dbReference>
<name>A0A7J9ME34_GOSSC</name>
<accession>A0A7J9ME34</accession>
<organism evidence="1 2">
    <name type="scientific">Gossypium schwendimanii</name>
    <name type="common">Cotton</name>
    <dbReference type="NCBI Taxonomy" id="34291"/>
    <lineage>
        <taxon>Eukaryota</taxon>
        <taxon>Viridiplantae</taxon>
        <taxon>Streptophyta</taxon>
        <taxon>Embryophyta</taxon>
        <taxon>Tracheophyta</taxon>
        <taxon>Spermatophyta</taxon>
        <taxon>Magnoliopsida</taxon>
        <taxon>eudicotyledons</taxon>
        <taxon>Gunneridae</taxon>
        <taxon>Pentapetalae</taxon>
        <taxon>rosids</taxon>
        <taxon>malvids</taxon>
        <taxon>Malvales</taxon>
        <taxon>Malvaceae</taxon>
        <taxon>Malvoideae</taxon>
        <taxon>Gossypium</taxon>
    </lineage>
</organism>
<proteinExistence type="predicted"/>
<evidence type="ECO:0000313" key="1">
    <source>
        <dbReference type="EMBL" id="MBA0869231.1"/>
    </source>
</evidence>
<gene>
    <name evidence="1" type="ORF">Goshw_025284</name>
</gene>
<comment type="caution">
    <text evidence="1">The sequence shown here is derived from an EMBL/GenBank/DDBJ whole genome shotgun (WGS) entry which is preliminary data.</text>
</comment>